<organism evidence="2 3">
    <name type="scientific">Populus trichocarpa</name>
    <name type="common">Western balsam poplar</name>
    <name type="synonym">Populus balsamifera subsp. trichocarpa</name>
    <dbReference type="NCBI Taxonomy" id="3694"/>
    <lineage>
        <taxon>Eukaryota</taxon>
        <taxon>Viridiplantae</taxon>
        <taxon>Streptophyta</taxon>
        <taxon>Embryophyta</taxon>
        <taxon>Tracheophyta</taxon>
        <taxon>Spermatophyta</taxon>
        <taxon>Magnoliopsida</taxon>
        <taxon>eudicotyledons</taxon>
        <taxon>Gunneridae</taxon>
        <taxon>Pentapetalae</taxon>
        <taxon>rosids</taxon>
        <taxon>fabids</taxon>
        <taxon>Malpighiales</taxon>
        <taxon>Salicaceae</taxon>
        <taxon>Saliceae</taxon>
        <taxon>Populus</taxon>
    </lineage>
</organism>
<proteinExistence type="predicted"/>
<keyword evidence="1" id="KW-1133">Transmembrane helix</keyword>
<dbReference type="InParanoid" id="A0A2K2B2X6"/>
<feature type="transmembrane region" description="Helical" evidence="1">
    <location>
        <begin position="49"/>
        <end position="72"/>
    </location>
</feature>
<dbReference type="EMBL" id="CM009292">
    <property type="protein sequence ID" value="PNT44128.1"/>
    <property type="molecule type" value="Genomic_DNA"/>
</dbReference>
<gene>
    <name evidence="2" type="ORF">POPTR_003G070700</name>
</gene>
<evidence type="ECO:0000313" key="2">
    <source>
        <dbReference type="EMBL" id="PNT44128.1"/>
    </source>
</evidence>
<dbReference type="Proteomes" id="UP000006729">
    <property type="component" value="Chromosome 3"/>
</dbReference>
<evidence type="ECO:0000256" key="1">
    <source>
        <dbReference type="SAM" id="Phobius"/>
    </source>
</evidence>
<protein>
    <submittedName>
        <fullName evidence="2">Uncharacterized protein</fullName>
    </submittedName>
</protein>
<keyword evidence="1" id="KW-0812">Transmembrane</keyword>
<dbReference type="AlphaFoldDB" id="A0A2K2B2X6"/>
<reference evidence="2 3" key="1">
    <citation type="journal article" date="2006" name="Science">
        <title>The genome of black cottonwood, Populus trichocarpa (Torr. &amp; Gray).</title>
        <authorList>
            <person name="Tuskan G.A."/>
            <person name="Difazio S."/>
            <person name="Jansson S."/>
            <person name="Bohlmann J."/>
            <person name="Grigoriev I."/>
            <person name="Hellsten U."/>
            <person name="Putnam N."/>
            <person name="Ralph S."/>
            <person name="Rombauts S."/>
            <person name="Salamov A."/>
            <person name="Schein J."/>
            <person name="Sterck L."/>
            <person name="Aerts A."/>
            <person name="Bhalerao R.R."/>
            <person name="Bhalerao R.P."/>
            <person name="Blaudez D."/>
            <person name="Boerjan W."/>
            <person name="Brun A."/>
            <person name="Brunner A."/>
            <person name="Busov V."/>
            <person name="Campbell M."/>
            <person name="Carlson J."/>
            <person name="Chalot M."/>
            <person name="Chapman J."/>
            <person name="Chen G.L."/>
            <person name="Cooper D."/>
            <person name="Coutinho P.M."/>
            <person name="Couturier J."/>
            <person name="Covert S."/>
            <person name="Cronk Q."/>
            <person name="Cunningham R."/>
            <person name="Davis J."/>
            <person name="Degroeve S."/>
            <person name="Dejardin A."/>
            <person name="Depamphilis C."/>
            <person name="Detter J."/>
            <person name="Dirks B."/>
            <person name="Dubchak I."/>
            <person name="Duplessis S."/>
            <person name="Ehlting J."/>
            <person name="Ellis B."/>
            <person name="Gendler K."/>
            <person name="Goodstein D."/>
            <person name="Gribskov M."/>
            <person name="Grimwood J."/>
            <person name="Groover A."/>
            <person name="Gunter L."/>
            <person name="Hamberger B."/>
            <person name="Heinze B."/>
            <person name="Helariutta Y."/>
            <person name="Henrissat B."/>
            <person name="Holligan D."/>
            <person name="Holt R."/>
            <person name="Huang W."/>
            <person name="Islam-Faridi N."/>
            <person name="Jones S."/>
            <person name="Jones-Rhoades M."/>
            <person name="Jorgensen R."/>
            <person name="Joshi C."/>
            <person name="Kangasjarvi J."/>
            <person name="Karlsson J."/>
            <person name="Kelleher C."/>
            <person name="Kirkpatrick R."/>
            <person name="Kirst M."/>
            <person name="Kohler A."/>
            <person name="Kalluri U."/>
            <person name="Larimer F."/>
            <person name="Leebens-Mack J."/>
            <person name="Leple J.C."/>
            <person name="Locascio P."/>
            <person name="Lou Y."/>
            <person name="Lucas S."/>
            <person name="Martin F."/>
            <person name="Montanini B."/>
            <person name="Napoli C."/>
            <person name="Nelson D.R."/>
            <person name="Nelson C."/>
            <person name="Nieminen K."/>
            <person name="Nilsson O."/>
            <person name="Pereda V."/>
            <person name="Peter G."/>
            <person name="Philippe R."/>
            <person name="Pilate G."/>
            <person name="Poliakov A."/>
            <person name="Razumovskaya J."/>
            <person name="Richardson P."/>
            <person name="Rinaldi C."/>
            <person name="Ritland K."/>
            <person name="Rouze P."/>
            <person name="Ryaboy D."/>
            <person name="Schmutz J."/>
            <person name="Schrader J."/>
            <person name="Segerman B."/>
            <person name="Shin H."/>
            <person name="Siddiqui A."/>
            <person name="Sterky F."/>
            <person name="Terry A."/>
            <person name="Tsai C.J."/>
            <person name="Uberbacher E."/>
            <person name="Unneberg P."/>
            <person name="Vahala J."/>
            <person name="Wall K."/>
            <person name="Wessler S."/>
            <person name="Yang G."/>
            <person name="Yin T."/>
            <person name="Douglas C."/>
            <person name="Marra M."/>
            <person name="Sandberg G."/>
            <person name="Van de Peer Y."/>
            <person name="Rokhsar D."/>
        </authorList>
    </citation>
    <scope>NUCLEOTIDE SEQUENCE [LARGE SCALE GENOMIC DNA]</scope>
    <source>
        <strain evidence="3">cv. Nisqually</strain>
    </source>
</reference>
<dbReference type="STRING" id="3694.A0A2K2B2X6"/>
<keyword evidence="3" id="KW-1185">Reference proteome</keyword>
<accession>A0A2K2B2X6</accession>
<evidence type="ECO:0000313" key="3">
    <source>
        <dbReference type="Proteomes" id="UP000006729"/>
    </source>
</evidence>
<name>A0A2K2B2X6_POPTR</name>
<keyword evidence="1" id="KW-0472">Membrane</keyword>
<sequence>MQGQRISKKQQQKVAEEGRECRREICQEITLYRRNYRGSLLKSNNSIELSMIICVIAFSIPGISMSLIIKIAQDILF</sequence>